<feature type="compositionally biased region" description="Basic and acidic residues" evidence="6">
    <location>
        <begin position="355"/>
        <end position="367"/>
    </location>
</feature>
<protein>
    <submittedName>
        <fullName evidence="7">Uncharacterized protein</fullName>
    </submittedName>
</protein>
<feature type="compositionally biased region" description="Low complexity" evidence="6">
    <location>
        <begin position="925"/>
        <end position="938"/>
    </location>
</feature>
<keyword evidence="8" id="KW-1185">Reference proteome</keyword>
<keyword evidence="5" id="KW-0539">Nucleus</keyword>
<name>A0A1Q2YLD7_9ASCO</name>
<feature type="region of interest" description="Disordered" evidence="6">
    <location>
        <begin position="1"/>
        <end position="174"/>
    </location>
</feature>
<feature type="compositionally biased region" description="Low complexity" evidence="6">
    <location>
        <begin position="845"/>
        <end position="856"/>
    </location>
</feature>
<dbReference type="Proteomes" id="UP000186136">
    <property type="component" value="Unassembled WGS sequence"/>
</dbReference>
<accession>A0A1Q2YLD7</accession>
<feature type="compositionally biased region" description="Basic and acidic residues" evidence="6">
    <location>
        <begin position="939"/>
        <end position="1001"/>
    </location>
</feature>
<evidence type="ECO:0000313" key="7">
    <source>
        <dbReference type="EMBL" id="GAV30339.1"/>
    </source>
</evidence>
<feature type="compositionally biased region" description="Acidic residues" evidence="6">
    <location>
        <begin position="1037"/>
        <end position="1129"/>
    </location>
</feature>
<keyword evidence="3" id="KW-0805">Transcription regulation</keyword>
<comment type="subcellular location">
    <subcellularLocation>
        <location evidence="1">Nucleus</location>
    </subcellularLocation>
</comment>
<dbReference type="GO" id="GO:0006357">
    <property type="term" value="P:regulation of transcription by RNA polymerase II"/>
    <property type="evidence" value="ECO:0007669"/>
    <property type="project" value="TreeGrafter"/>
</dbReference>
<evidence type="ECO:0000256" key="3">
    <source>
        <dbReference type="ARBA" id="ARBA00023015"/>
    </source>
</evidence>
<feature type="compositionally biased region" description="Basic residues" evidence="6">
    <location>
        <begin position="828"/>
        <end position="844"/>
    </location>
</feature>
<feature type="compositionally biased region" description="Basic residues" evidence="6">
    <location>
        <begin position="51"/>
        <end position="68"/>
    </location>
</feature>
<dbReference type="GO" id="GO:0005634">
    <property type="term" value="C:nucleus"/>
    <property type="evidence" value="ECO:0007669"/>
    <property type="project" value="UniProtKB-SubCell"/>
</dbReference>
<feature type="compositionally biased region" description="Basic and acidic residues" evidence="6">
    <location>
        <begin position="273"/>
        <end position="289"/>
    </location>
</feature>
<gene>
    <name evidence="7" type="ORF">PMKS-003850</name>
</gene>
<dbReference type="EMBL" id="BDGI01000174">
    <property type="protein sequence ID" value="GAV30339.1"/>
    <property type="molecule type" value="Genomic_DNA"/>
</dbReference>
<feature type="compositionally biased region" description="Polar residues" evidence="6">
    <location>
        <begin position="160"/>
        <end position="173"/>
    </location>
</feature>
<feature type="compositionally biased region" description="Pro residues" evidence="6">
    <location>
        <begin position="94"/>
        <end position="118"/>
    </location>
</feature>
<dbReference type="GO" id="GO:0000124">
    <property type="term" value="C:SAGA complex"/>
    <property type="evidence" value="ECO:0007669"/>
    <property type="project" value="TreeGrafter"/>
</dbReference>
<dbReference type="PANTHER" id="PTHR13556">
    <property type="entry name" value="TRANSCRIPTIONAL ADAPTER 3-RELATED"/>
    <property type="match status" value="1"/>
</dbReference>
<feature type="compositionally biased region" description="Low complexity" evidence="6">
    <location>
        <begin position="1023"/>
        <end position="1035"/>
    </location>
</feature>
<sequence length="1129" mass="125088">MAPTGRTRRTKTNSKPTSAASTAAATGASSSHVGESSSHPSPPSSLVGRPGRGRGNRPKGRPAKHGRGGRGVSSTAASNTTASSSTTTTNIPASLPPIPLQAPLPPPPAPPPELPLPPTAVAAAHAQAHGHGFGGYSHAMQQRLRSPPSADTPALPIRSGSISKTSQEIQSANAGKYVPSEAAGKANGGHISHSEEILNSFTEALESANLSYDSQSSKLTGDGVQTPPTETQLMQLRLLLLKLRRKIVVEMLRQGASISAVRACVENYSSQETPEKASLNDHHDFEDNRAGTLNKDNTGDDDSAGEEGREATVIKIGGDGDKIHIKLEKRSVNPDNQSKKRKHILVSGDEDDVNDDKNGNVSRKDDANNTPIAIKFEGNDNDDDDNDFKIDLTSAIDSDSNKVELIDDPDDEGLRPRKKIRVKLEDDEEEESIKLIISKDRSAGKEEDVFIPSVYRSDNPHANEVLSMGDLVKTSMKELQLYDDEENQKTAKDETDYKKRKFAVSEFPKSDLKDMLPGEIPMIDFSGPKPTQQVAWNSFTAYIEPFYRNFSEEDVKWLRQKCVASTFLSKYLLANEGFVATENSEDANAENKGIISGNGNKEARLLDNTYNPYYIPPLGPRYSDVWALENEGKPVKMGRLTQSLASKMKKLYAPKGSPGNFDANKPDALVALCEEEDKVSCGPLTSRILSAIVSDDEDDVFELDENEVTDGENGEESHNDSSAFKRDDKISFEQLEKRLNRELKYIGIFMNVVQTLNNSSWEQDWALGKEDDEVSSELRILQNELTKVQQRNNFRKEILVPIVEEQIAWQEYMTIVDDLDKQVEQHYRRRLNVTPKKTKKRGPHSSHSGGDSSNSGLMKDDAAHLVSNASFRGLLDKRRRWIEKIGSLFKSPLEMRRMPKETVFKVQHEEEEEGDGEKEADGAEAEVTAVEEGAVAIGGERDEQAEGEKVAERKEANGKEANEGEKNKDTEEANVNNDEKDNDDKSEKVEKNTKLKEKDNTGDVTEEAVEKKTDAKEVKVEATAKSTATTATTTAGNEDDDEDEENEEEDEEDENEEEEEDDEDEDEDEDEDDDEEGEDDEEEMAAIEEEPEEEEEEDDDEQDDDDDNDDEEENEEDDDDEEEEEDDED</sequence>
<keyword evidence="4" id="KW-0804">Transcription</keyword>
<dbReference type="AlphaFoldDB" id="A0A1Q2YLD7"/>
<evidence type="ECO:0000256" key="4">
    <source>
        <dbReference type="ARBA" id="ARBA00023163"/>
    </source>
</evidence>
<proteinExistence type="inferred from homology"/>
<feature type="compositionally biased region" description="Basic residues" evidence="6">
    <location>
        <begin position="1"/>
        <end position="12"/>
    </location>
</feature>
<evidence type="ECO:0000256" key="2">
    <source>
        <dbReference type="ARBA" id="ARBA00005330"/>
    </source>
</evidence>
<organism evidence="7 8">
    <name type="scientific">Pichia membranifaciens</name>
    <dbReference type="NCBI Taxonomy" id="4926"/>
    <lineage>
        <taxon>Eukaryota</taxon>
        <taxon>Fungi</taxon>
        <taxon>Dikarya</taxon>
        <taxon>Ascomycota</taxon>
        <taxon>Saccharomycotina</taxon>
        <taxon>Pichiomycetes</taxon>
        <taxon>Pichiales</taxon>
        <taxon>Pichiaceae</taxon>
        <taxon>Pichia</taxon>
    </lineage>
</organism>
<dbReference type="Pfam" id="PF10198">
    <property type="entry name" value="Ada3"/>
    <property type="match status" value="1"/>
</dbReference>
<feature type="region of interest" description="Disordered" evidence="6">
    <location>
        <begin position="828"/>
        <end position="858"/>
    </location>
</feature>
<dbReference type="OrthoDB" id="1232at2759"/>
<feature type="compositionally biased region" description="Low complexity" evidence="6">
    <location>
        <begin position="73"/>
        <end position="93"/>
    </location>
</feature>
<evidence type="ECO:0000256" key="1">
    <source>
        <dbReference type="ARBA" id="ARBA00004123"/>
    </source>
</evidence>
<evidence type="ECO:0000256" key="6">
    <source>
        <dbReference type="SAM" id="MobiDB-lite"/>
    </source>
</evidence>
<feature type="compositionally biased region" description="Basic and acidic residues" evidence="6">
    <location>
        <begin position="715"/>
        <end position="725"/>
    </location>
</feature>
<feature type="compositionally biased region" description="Basic and acidic residues" evidence="6">
    <location>
        <begin position="1008"/>
        <end position="1022"/>
    </location>
</feature>
<feature type="region of interest" description="Disordered" evidence="6">
    <location>
        <begin position="272"/>
        <end position="309"/>
    </location>
</feature>
<comment type="similarity">
    <text evidence="2">Belongs to the NGG1 family.</text>
</comment>
<dbReference type="InterPro" id="IPR019340">
    <property type="entry name" value="Histone_AcTrfase_su3"/>
</dbReference>
<comment type="caution">
    <text evidence="7">The sequence shown here is derived from an EMBL/GenBank/DDBJ whole genome shotgun (WGS) entry which is preliminary data.</text>
</comment>
<feature type="region of interest" description="Disordered" evidence="6">
    <location>
        <begin position="328"/>
        <end position="370"/>
    </location>
</feature>
<dbReference type="GO" id="GO:0003713">
    <property type="term" value="F:transcription coactivator activity"/>
    <property type="evidence" value="ECO:0007669"/>
    <property type="project" value="TreeGrafter"/>
</dbReference>
<evidence type="ECO:0000313" key="8">
    <source>
        <dbReference type="Proteomes" id="UP000186136"/>
    </source>
</evidence>
<evidence type="ECO:0000256" key="5">
    <source>
        <dbReference type="ARBA" id="ARBA00023242"/>
    </source>
</evidence>
<feature type="region of interest" description="Disordered" evidence="6">
    <location>
        <begin position="907"/>
        <end position="1129"/>
    </location>
</feature>
<dbReference type="PANTHER" id="PTHR13556:SF2">
    <property type="entry name" value="TRANSCRIPTIONAL ADAPTER 3"/>
    <property type="match status" value="1"/>
</dbReference>
<feature type="compositionally biased region" description="Acidic residues" evidence="6">
    <location>
        <begin position="909"/>
        <end position="924"/>
    </location>
</feature>
<feature type="compositionally biased region" description="Low complexity" evidence="6">
    <location>
        <begin position="13"/>
        <end position="49"/>
    </location>
</feature>
<feature type="region of interest" description="Disordered" evidence="6">
    <location>
        <begin position="706"/>
        <end position="725"/>
    </location>
</feature>
<reference evidence="7 8" key="1">
    <citation type="submission" date="2016-08" db="EMBL/GenBank/DDBJ databases">
        <title>Whole genome shotgun sequence of Pichia membranifaciens KS47-1.</title>
        <authorList>
            <person name="Konishi M."/>
            <person name="Ishida M."/>
            <person name="Arakawa T."/>
            <person name="Kato Y."/>
            <person name="Horiuchi J."/>
        </authorList>
    </citation>
    <scope>NUCLEOTIDE SEQUENCE [LARGE SCALE GENOMIC DNA]</scope>
    <source>
        <strain evidence="7 8">KS47-1</strain>
    </source>
</reference>